<evidence type="ECO:0000313" key="10">
    <source>
        <dbReference type="EMBL" id="MDT0417222.1"/>
    </source>
</evidence>
<feature type="region of interest" description="Disordered" evidence="8">
    <location>
        <begin position="1"/>
        <end position="23"/>
    </location>
</feature>
<feature type="transmembrane region" description="Helical" evidence="7">
    <location>
        <begin position="154"/>
        <end position="173"/>
    </location>
</feature>
<protein>
    <submittedName>
        <fullName evidence="10">Carbohydrate ABC transporter permease</fullName>
    </submittedName>
</protein>
<keyword evidence="2 7" id="KW-0813">Transport</keyword>
<dbReference type="RefSeq" id="WP_052862425.1">
    <property type="nucleotide sequence ID" value="NZ_JAVRER010000025.1"/>
</dbReference>
<feature type="transmembrane region" description="Helical" evidence="7">
    <location>
        <begin position="85"/>
        <end position="110"/>
    </location>
</feature>
<dbReference type="SUPFAM" id="SSF161098">
    <property type="entry name" value="MetI-like"/>
    <property type="match status" value="1"/>
</dbReference>
<dbReference type="InterPro" id="IPR000515">
    <property type="entry name" value="MetI-like"/>
</dbReference>
<sequence length="291" mass="31457">MSASVTAPRTAVAQGTPKGPRRGWARTGKYAAVVALLVFTLFPVWFMLSTALNGRASSGTDALFPTHLTFEHFTKALGDGGFGTFMLNSAIVTLITVVASGILALLGAVAMARFRFRMRTTLMVLILVVQMLPAEALVIPLFLQMKDLRMLNSLLGLAIVYTAFSLPFAIWNLRGFVAAVPVEVEEAAYVDGASWWRMFRSVLLPLVTPGLIATSAFAFVMAWEEFTFALTFMSDENMMTVGVGLQQFLGKNTNDWGGLMAASTLVTIPVMVVFVLAQRRLTSGLVSGAVK</sequence>
<dbReference type="AlphaFoldDB" id="A0ABD5E7P0"/>
<dbReference type="CDD" id="cd06261">
    <property type="entry name" value="TM_PBP2"/>
    <property type="match status" value="1"/>
</dbReference>
<proteinExistence type="inferred from homology"/>
<feature type="transmembrane region" description="Helical" evidence="7">
    <location>
        <begin position="122"/>
        <end position="142"/>
    </location>
</feature>
<dbReference type="PANTHER" id="PTHR32243">
    <property type="entry name" value="MALTOSE TRANSPORT SYSTEM PERMEASE-RELATED"/>
    <property type="match status" value="1"/>
</dbReference>
<evidence type="ECO:0000259" key="9">
    <source>
        <dbReference type="PROSITE" id="PS50928"/>
    </source>
</evidence>
<evidence type="ECO:0000256" key="6">
    <source>
        <dbReference type="ARBA" id="ARBA00023136"/>
    </source>
</evidence>
<dbReference type="Gene3D" id="1.10.3720.10">
    <property type="entry name" value="MetI-like"/>
    <property type="match status" value="1"/>
</dbReference>
<keyword evidence="4 7" id="KW-0812">Transmembrane</keyword>
<gene>
    <name evidence="10" type="ORF">RM574_17175</name>
</gene>
<evidence type="ECO:0000256" key="3">
    <source>
        <dbReference type="ARBA" id="ARBA00022475"/>
    </source>
</evidence>
<keyword evidence="5 7" id="KW-1133">Transmembrane helix</keyword>
<feature type="transmembrane region" description="Helical" evidence="7">
    <location>
        <begin position="256"/>
        <end position="277"/>
    </location>
</feature>
<dbReference type="EMBL" id="JAVRER010000025">
    <property type="protein sequence ID" value="MDT0417222.1"/>
    <property type="molecule type" value="Genomic_DNA"/>
</dbReference>
<accession>A0ABD5E7P0</accession>
<reference evidence="11" key="1">
    <citation type="submission" date="2023-07" db="EMBL/GenBank/DDBJ databases">
        <title>30 novel species of actinomycetes from the DSMZ collection.</title>
        <authorList>
            <person name="Nouioui I."/>
        </authorList>
    </citation>
    <scope>NUCLEOTIDE SEQUENCE [LARGE SCALE GENOMIC DNA]</scope>
    <source>
        <strain evidence="11">DSM 41982</strain>
    </source>
</reference>
<dbReference type="Proteomes" id="UP001183607">
    <property type="component" value="Unassembled WGS sequence"/>
</dbReference>
<name>A0ABD5E7P0_9ACTN</name>
<dbReference type="GO" id="GO:0005886">
    <property type="term" value="C:plasma membrane"/>
    <property type="evidence" value="ECO:0007669"/>
    <property type="project" value="UniProtKB-SubCell"/>
</dbReference>
<evidence type="ECO:0000256" key="4">
    <source>
        <dbReference type="ARBA" id="ARBA00022692"/>
    </source>
</evidence>
<evidence type="ECO:0000256" key="5">
    <source>
        <dbReference type="ARBA" id="ARBA00022989"/>
    </source>
</evidence>
<dbReference type="InterPro" id="IPR050901">
    <property type="entry name" value="BP-dep_ABC_trans_perm"/>
</dbReference>
<evidence type="ECO:0000256" key="1">
    <source>
        <dbReference type="ARBA" id="ARBA00004651"/>
    </source>
</evidence>
<evidence type="ECO:0000256" key="2">
    <source>
        <dbReference type="ARBA" id="ARBA00022448"/>
    </source>
</evidence>
<feature type="transmembrane region" description="Helical" evidence="7">
    <location>
        <begin position="30"/>
        <end position="48"/>
    </location>
</feature>
<comment type="similarity">
    <text evidence="7">Belongs to the binding-protein-dependent transport system permease family.</text>
</comment>
<keyword evidence="3" id="KW-1003">Cell membrane</keyword>
<dbReference type="PANTHER" id="PTHR32243:SF18">
    <property type="entry name" value="INNER MEMBRANE ABC TRANSPORTER PERMEASE PROTEIN YCJP"/>
    <property type="match status" value="1"/>
</dbReference>
<feature type="domain" description="ABC transmembrane type-1" evidence="9">
    <location>
        <begin position="86"/>
        <end position="277"/>
    </location>
</feature>
<keyword evidence="6 7" id="KW-0472">Membrane</keyword>
<evidence type="ECO:0000256" key="7">
    <source>
        <dbReference type="RuleBase" id="RU363032"/>
    </source>
</evidence>
<dbReference type="Pfam" id="PF00528">
    <property type="entry name" value="BPD_transp_1"/>
    <property type="match status" value="1"/>
</dbReference>
<comment type="caution">
    <text evidence="10">The sequence shown here is derived from an EMBL/GenBank/DDBJ whole genome shotgun (WGS) entry which is preliminary data.</text>
</comment>
<feature type="transmembrane region" description="Helical" evidence="7">
    <location>
        <begin position="202"/>
        <end position="223"/>
    </location>
</feature>
<evidence type="ECO:0000256" key="8">
    <source>
        <dbReference type="SAM" id="MobiDB-lite"/>
    </source>
</evidence>
<dbReference type="InterPro" id="IPR035906">
    <property type="entry name" value="MetI-like_sf"/>
</dbReference>
<comment type="subcellular location">
    <subcellularLocation>
        <location evidence="1 7">Cell membrane</location>
        <topology evidence="1 7">Multi-pass membrane protein</topology>
    </subcellularLocation>
</comment>
<evidence type="ECO:0000313" key="11">
    <source>
        <dbReference type="Proteomes" id="UP001183607"/>
    </source>
</evidence>
<dbReference type="PROSITE" id="PS50928">
    <property type="entry name" value="ABC_TM1"/>
    <property type="match status" value="1"/>
</dbReference>
<organism evidence="10 11">
    <name type="scientific">Streptomyces evansiae</name>
    <dbReference type="NCBI Taxonomy" id="3075535"/>
    <lineage>
        <taxon>Bacteria</taxon>
        <taxon>Bacillati</taxon>
        <taxon>Actinomycetota</taxon>
        <taxon>Actinomycetes</taxon>
        <taxon>Kitasatosporales</taxon>
        <taxon>Streptomycetaceae</taxon>
        <taxon>Streptomyces</taxon>
    </lineage>
</organism>